<organism evidence="1">
    <name type="scientific">Spironucleus salmonicida</name>
    <dbReference type="NCBI Taxonomy" id="348837"/>
    <lineage>
        <taxon>Eukaryota</taxon>
        <taxon>Metamonada</taxon>
        <taxon>Diplomonadida</taxon>
        <taxon>Hexamitidae</taxon>
        <taxon>Hexamitinae</taxon>
        <taxon>Spironucleus</taxon>
    </lineage>
</organism>
<accession>V6LUA5</accession>
<dbReference type="AlphaFoldDB" id="V6LUA5"/>
<name>V6LUA5_9EUKA</name>
<reference evidence="1" key="1">
    <citation type="journal article" date="2014" name="PLoS Genet.">
        <title>The Genome of Spironucleus salmonicida Highlights a Fish Pathogen Adapted to Fluctuating Environments.</title>
        <authorList>
            <person name="Xu F."/>
            <person name="Jerlstrom-Hultqvist J."/>
            <person name="Einarsson E."/>
            <person name="Astvaldsson A."/>
            <person name="Svard S.G."/>
            <person name="Andersson J.O."/>
        </authorList>
    </citation>
    <scope>NUCLEOTIDE SEQUENCE</scope>
</reference>
<proteinExistence type="predicted"/>
<dbReference type="EMBL" id="KI546045">
    <property type="protein sequence ID" value="EST47286.1"/>
    <property type="molecule type" value="Genomic_DNA"/>
</dbReference>
<evidence type="ECO:0000313" key="1">
    <source>
        <dbReference type="EMBL" id="EST47286.1"/>
    </source>
</evidence>
<protein>
    <submittedName>
        <fullName evidence="1">Uncharacterized protein</fullName>
    </submittedName>
</protein>
<sequence length="269" mass="31249">MGVQLDTHQSLRVNADSLNEQHRRLPGFRYHRFRWNRQQVNRGGTGRQKDSNRLDNRYSQYSAATRVQESYHYQESNPSPTLLLSTHAAHFMRFDTIGILCSAALCRFRPHATLCISNISRKMLRYSIAIIYFPIVPLEQICKDFRPYNVQTVQFLLQIVNNVRNKFQLQQRIGIISIKQNFTFNILILGNIFTATRIKKLLPALTNIIINTTCQYAQSFTVNSTQQNSVCCCNYTESPKWIDSDFLQFQIWSERNIAKTTMRGVSPAN</sequence>
<gene>
    <name evidence="1" type="ORF">SS50377_12633</name>
</gene>